<keyword evidence="6 10" id="KW-1133">Transmembrane helix</keyword>
<dbReference type="GO" id="GO:0005886">
    <property type="term" value="C:plasma membrane"/>
    <property type="evidence" value="ECO:0007669"/>
    <property type="project" value="UniProtKB-SubCell"/>
</dbReference>
<feature type="transmembrane region" description="Helical" evidence="10">
    <location>
        <begin position="266"/>
        <end position="287"/>
    </location>
</feature>
<evidence type="ECO:0000256" key="3">
    <source>
        <dbReference type="ARBA" id="ARBA00022475"/>
    </source>
</evidence>
<comment type="subcellular location">
    <subcellularLocation>
        <location evidence="2">Cell membrane</location>
    </subcellularLocation>
    <subcellularLocation>
        <location evidence="1">Membrane</location>
        <topology evidence="1">Multi-pass membrane protein</topology>
    </subcellularLocation>
</comment>
<evidence type="ECO:0000256" key="7">
    <source>
        <dbReference type="ARBA" id="ARBA00023136"/>
    </source>
</evidence>
<feature type="domain" description="G-protein coupled receptors family 3 profile" evidence="11">
    <location>
        <begin position="326"/>
        <end position="457"/>
    </location>
</feature>
<dbReference type="InterPro" id="IPR003760">
    <property type="entry name" value="PnrA-like"/>
</dbReference>
<dbReference type="Gene3D" id="3.40.50.2300">
    <property type="match status" value="1"/>
</dbReference>
<keyword evidence="8" id="KW-0449">Lipoprotein</keyword>
<evidence type="ECO:0000256" key="5">
    <source>
        <dbReference type="ARBA" id="ARBA00022729"/>
    </source>
</evidence>
<feature type="transmembrane region" description="Helical" evidence="10">
    <location>
        <begin position="433"/>
        <end position="454"/>
    </location>
</feature>
<feature type="transmembrane region" description="Helical" evidence="10">
    <location>
        <begin position="370"/>
        <end position="391"/>
    </location>
</feature>
<keyword evidence="5" id="KW-0732">Signal</keyword>
<dbReference type="Proteomes" id="UP000193642">
    <property type="component" value="Unassembled WGS sequence"/>
</dbReference>
<keyword evidence="13" id="KW-1185">Reference proteome</keyword>
<dbReference type="EMBL" id="MCGO01000018">
    <property type="protein sequence ID" value="ORY45970.1"/>
    <property type="molecule type" value="Genomic_DNA"/>
</dbReference>
<reference evidence="12 13" key="1">
    <citation type="submission" date="2016-07" db="EMBL/GenBank/DDBJ databases">
        <title>Pervasive Adenine N6-methylation of Active Genes in Fungi.</title>
        <authorList>
            <consortium name="DOE Joint Genome Institute"/>
            <person name="Mondo S.J."/>
            <person name="Dannebaum R.O."/>
            <person name="Kuo R.C."/>
            <person name="Labutti K."/>
            <person name="Haridas S."/>
            <person name="Kuo A."/>
            <person name="Salamov A."/>
            <person name="Ahrendt S.R."/>
            <person name="Lipzen A."/>
            <person name="Sullivan W."/>
            <person name="Andreopoulos W.B."/>
            <person name="Clum A."/>
            <person name="Lindquist E."/>
            <person name="Daum C."/>
            <person name="Ramamoorthy G.K."/>
            <person name="Gryganskyi A."/>
            <person name="Culley D."/>
            <person name="Magnuson J.K."/>
            <person name="James T.Y."/>
            <person name="O'Malley M.A."/>
            <person name="Stajich J.E."/>
            <person name="Spatafora J.W."/>
            <person name="Visel A."/>
            <person name="Grigoriev I.V."/>
        </authorList>
    </citation>
    <scope>NUCLEOTIDE SEQUENCE [LARGE SCALE GENOMIC DNA]</scope>
    <source>
        <strain evidence="12 13">JEL800</strain>
    </source>
</reference>
<dbReference type="InterPro" id="IPR015915">
    <property type="entry name" value="Kelch-typ_b-propeller"/>
</dbReference>
<protein>
    <recommendedName>
        <fullName evidence="11">G-protein coupled receptors family 3 profile domain-containing protein</fullName>
    </recommendedName>
</protein>
<dbReference type="PANTHER" id="PTHR34296:SF2">
    <property type="entry name" value="ABC TRANSPORTER GUANOSINE-BINDING PROTEIN NUPN"/>
    <property type="match status" value="1"/>
</dbReference>
<dbReference type="InterPro" id="IPR017978">
    <property type="entry name" value="GPCR_3_C"/>
</dbReference>
<feature type="region of interest" description="Disordered" evidence="9">
    <location>
        <begin position="500"/>
        <end position="534"/>
    </location>
</feature>
<evidence type="ECO:0000256" key="2">
    <source>
        <dbReference type="ARBA" id="ARBA00004236"/>
    </source>
</evidence>
<evidence type="ECO:0000256" key="9">
    <source>
        <dbReference type="SAM" id="MobiDB-lite"/>
    </source>
</evidence>
<dbReference type="PANTHER" id="PTHR34296">
    <property type="entry name" value="TRANSCRIPTIONAL ACTIVATOR PROTEIN MED"/>
    <property type="match status" value="1"/>
</dbReference>
<dbReference type="GO" id="GO:0004930">
    <property type="term" value="F:G protein-coupled receptor activity"/>
    <property type="evidence" value="ECO:0007669"/>
    <property type="project" value="InterPro"/>
</dbReference>
<gene>
    <name evidence="12" type="ORF">BCR33DRAFT_849608</name>
</gene>
<feature type="transmembrane region" description="Helical" evidence="10">
    <location>
        <begin position="320"/>
        <end position="341"/>
    </location>
</feature>
<proteinExistence type="predicted"/>
<organism evidence="12 13">
    <name type="scientific">Rhizoclosmatium globosum</name>
    <dbReference type="NCBI Taxonomy" id="329046"/>
    <lineage>
        <taxon>Eukaryota</taxon>
        <taxon>Fungi</taxon>
        <taxon>Fungi incertae sedis</taxon>
        <taxon>Chytridiomycota</taxon>
        <taxon>Chytridiomycota incertae sedis</taxon>
        <taxon>Chytridiomycetes</taxon>
        <taxon>Chytridiales</taxon>
        <taxon>Chytriomycetaceae</taxon>
        <taxon>Rhizoclosmatium</taxon>
    </lineage>
</organism>
<evidence type="ECO:0000313" key="12">
    <source>
        <dbReference type="EMBL" id="ORY45970.1"/>
    </source>
</evidence>
<evidence type="ECO:0000256" key="6">
    <source>
        <dbReference type="ARBA" id="ARBA00022989"/>
    </source>
</evidence>
<evidence type="ECO:0000256" key="1">
    <source>
        <dbReference type="ARBA" id="ARBA00004141"/>
    </source>
</evidence>
<dbReference type="SUPFAM" id="SSF50965">
    <property type="entry name" value="Galactose oxidase, central domain"/>
    <property type="match status" value="1"/>
</dbReference>
<sequence length="534" mass="58561">MGFLNNFYDSYLRGALYVNPICEVEYRIAQDETWSNETWGIQLAKELLTERVDVLWGAAGGLGSAAIFYAASQKIWVISVDTNESLTTFANKSNPNSNYIFGSAVMALDKASQIMVSEKIKGNVAPYLLNHGEWAPLIAFGKRPMPLYSHSMTFLGNNNILIFGGQTALGTTSNQLFNLNFDVSDWQPVIPLSKVQPPGLTYHCAGFSNTTNELIVFGGVLSNNTSLLQTSGPGARTNLGTLLISFPNPEIMPIPPKEMPFSVKAAGTNVSSLGILLCLVIVLFVLVNREHPAFKSSSIMFLIAHRHRAKTKLHSSLTSNLTWVCIAWIPVLVNLALLIAFSRKSPYQILDYIADDGSTWPICQSRDINIWMWVLLTPNALCILGTVYVGFETRNVNSRYNEARLINSSAYVTALSLMILIGLGLSLKLPSTQVMMTSLICSLTIISVIGINFIPKVMELWAASDGDTIVIGTGESKKDMAADKYYCRTCFQELNSGWNNGGSRAKPSKKTATSKQNTTNSSQVFSSEIPRSQV</sequence>
<evidence type="ECO:0000256" key="10">
    <source>
        <dbReference type="SAM" id="Phobius"/>
    </source>
</evidence>
<accession>A0A1Y2CG02</accession>
<feature type="compositionally biased region" description="Polar residues" evidence="9">
    <location>
        <begin position="510"/>
        <end position="534"/>
    </location>
</feature>
<evidence type="ECO:0000313" key="13">
    <source>
        <dbReference type="Proteomes" id="UP000193642"/>
    </source>
</evidence>
<keyword evidence="3" id="KW-1003">Cell membrane</keyword>
<dbReference type="Pfam" id="PF02608">
    <property type="entry name" value="Bmp"/>
    <property type="match status" value="1"/>
</dbReference>
<dbReference type="InterPro" id="IPR050957">
    <property type="entry name" value="BMP_lipoprotein"/>
</dbReference>
<dbReference type="AlphaFoldDB" id="A0A1Y2CG02"/>
<dbReference type="Pfam" id="PF00003">
    <property type="entry name" value="7tm_3"/>
    <property type="match status" value="1"/>
</dbReference>
<dbReference type="Gene3D" id="2.120.10.80">
    <property type="entry name" value="Kelch-type beta propeller"/>
    <property type="match status" value="1"/>
</dbReference>
<keyword evidence="7 10" id="KW-0472">Membrane</keyword>
<dbReference type="InterPro" id="IPR011043">
    <property type="entry name" value="Gal_Oxase/kelch_b-propeller"/>
</dbReference>
<name>A0A1Y2CG02_9FUNG</name>
<feature type="transmembrane region" description="Helical" evidence="10">
    <location>
        <begin position="403"/>
        <end position="427"/>
    </location>
</feature>
<comment type="caution">
    <text evidence="12">The sequence shown here is derived from an EMBL/GenBank/DDBJ whole genome shotgun (WGS) entry which is preliminary data.</text>
</comment>
<evidence type="ECO:0000256" key="4">
    <source>
        <dbReference type="ARBA" id="ARBA00022692"/>
    </source>
</evidence>
<dbReference type="OrthoDB" id="2151837at2759"/>
<evidence type="ECO:0000259" key="11">
    <source>
        <dbReference type="PROSITE" id="PS50259"/>
    </source>
</evidence>
<keyword evidence="4 10" id="KW-0812">Transmembrane</keyword>
<dbReference type="PROSITE" id="PS50259">
    <property type="entry name" value="G_PROTEIN_RECEP_F3_4"/>
    <property type="match status" value="1"/>
</dbReference>
<evidence type="ECO:0000256" key="8">
    <source>
        <dbReference type="ARBA" id="ARBA00023288"/>
    </source>
</evidence>